<feature type="transmembrane region" description="Helical" evidence="10">
    <location>
        <begin position="178"/>
        <end position="198"/>
    </location>
</feature>
<evidence type="ECO:0000313" key="13">
    <source>
        <dbReference type="Proteomes" id="UP000464624"/>
    </source>
</evidence>
<evidence type="ECO:0000256" key="1">
    <source>
        <dbReference type="ARBA" id="ARBA00004141"/>
    </source>
</evidence>
<keyword evidence="5 10" id="KW-1133">Transmembrane helix</keyword>
<dbReference type="InterPro" id="IPR035973">
    <property type="entry name" value="Cyt_c_oxidase_su3-like_sf"/>
</dbReference>
<evidence type="ECO:0000256" key="8">
    <source>
        <dbReference type="ARBA" id="ARBA00047816"/>
    </source>
</evidence>
<evidence type="ECO:0000256" key="10">
    <source>
        <dbReference type="SAM" id="Phobius"/>
    </source>
</evidence>
<dbReference type="InterPro" id="IPR000298">
    <property type="entry name" value="Cyt_c_oxidase-like_su3"/>
</dbReference>
<evidence type="ECO:0000256" key="4">
    <source>
        <dbReference type="ARBA" id="ARBA00022692"/>
    </source>
</evidence>
<evidence type="ECO:0000256" key="6">
    <source>
        <dbReference type="ARBA" id="ARBA00023136"/>
    </source>
</evidence>
<dbReference type="KEGG" id="mxe:MYXE_10510"/>
<gene>
    <name evidence="12" type="ORF">MYXE_10510</name>
</gene>
<dbReference type="GO" id="GO:0005886">
    <property type="term" value="C:plasma membrane"/>
    <property type="evidence" value="ECO:0007669"/>
    <property type="project" value="UniProtKB-SubCell"/>
</dbReference>
<dbReference type="Pfam" id="PF00510">
    <property type="entry name" value="COX3"/>
    <property type="match status" value="1"/>
</dbReference>
<evidence type="ECO:0000313" key="12">
    <source>
        <dbReference type="EMBL" id="BBU21262.1"/>
    </source>
</evidence>
<dbReference type="InterPro" id="IPR013833">
    <property type="entry name" value="Cyt_c_oxidase_su3_a-hlx"/>
</dbReference>
<evidence type="ECO:0000256" key="9">
    <source>
        <dbReference type="RuleBase" id="RU003376"/>
    </source>
</evidence>
<comment type="catalytic activity">
    <reaction evidence="8">
        <text>4 Fe(II)-[cytochrome c] + O2 + 8 H(+)(in) = 4 Fe(III)-[cytochrome c] + 2 H2O + 4 H(+)(out)</text>
        <dbReference type="Rhea" id="RHEA:11436"/>
        <dbReference type="Rhea" id="RHEA-COMP:10350"/>
        <dbReference type="Rhea" id="RHEA-COMP:14399"/>
        <dbReference type="ChEBI" id="CHEBI:15377"/>
        <dbReference type="ChEBI" id="CHEBI:15378"/>
        <dbReference type="ChEBI" id="CHEBI:15379"/>
        <dbReference type="ChEBI" id="CHEBI:29033"/>
        <dbReference type="ChEBI" id="CHEBI:29034"/>
        <dbReference type="EC" id="7.1.1.9"/>
    </reaction>
</comment>
<evidence type="ECO:0000256" key="5">
    <source>
        <dbReference type="ARBA" id="ARBA00022989"/>
    </source>
</evidence>
<evidence type="ECO:0000256" key="3">
    <source>
        <dbReference type="ARBA" id="ARBA00022347"/>
    </source>
</evidence>
<dbReference type="EMBL" id="AP022314">
    <property type="protein sequence ID" value="BBU21262.1"/>
    <property type="molecule type" value="Genomic_DNA"/>
</dbReference>
<feature type="transmembrane region" description="Helical" evidence="10">
    <location>
        <begin position="25"/>
        <end position="45"/>
    </location>
</feature>
<dbReference type="PANTHER" id="PTHR11403">
    <property type="entry name" value="CYTOCHROME C OXIDASE SUBUNIT III"/>
    <property type="match status" value="1"/>
</dbReference>
<name>A0AAD1LZX3_MYCXE</name>
<dbReference type="InterPro" id="IPR024791">
    <property type="entry name" value="Cyt_c/ubiquinol_Oxase_su3"/>
</dbReference>
<dbReference type="AlphaFoldDB" id="A0AAD1LZX3"/>
<organism evidence="12 13">
    <name type="scientific">Mycobacterium xenopi</name>
    <dbReference type="NCBI Taxonomy" id="1789"/>
    <lineage>
        <taxon>Bacteria</taxon>
        <taxon>Bacillati</taxon>
        <taxon>Actinomycetota</taxon>
        <taxon>Actinomycetes</taxon>
        <taxon>Mycobacteriales</taxon>
        <taxon>Mycobacteriaceae</taxon>
        <taxon>Mycobacterium</taxon>
    </lineage>
</organism>
<dbReference type="Gene3D" id="1.20.120.80">
    <property type="entry name" value="Cytochrome c oxidase, subunit III, four-helix bundle"/>
    <property type="match status" value="1"/>
</dbReference>
<reference evidence="12 13" key="1">
    <citation type="submission" date="2019-12" db="EMBL/GenBank/DDBJ databases">
        <title>Complete genome sequence of Mycolicibacterium xenopi str. JCM15661T.</title>
        <authorList>
            <person name="Yoshida M."/>
            <person name="Fukano H."/>
            <person name="Asakura T."/>
            <person name="Hoshino Y."/>
        </authorList>
    </citation>
    <scope>NUCLEOTIDE SEQUENCE [LARGE SCALE GENOMIC DNA]</scope>
    <source>
        <strain evidence="12 13">JCM 15661T</strain>
    </source>
</reference>
<comment type="subcellular location">
    <subcellularLocation>
        <location evidence="9">Cell membrane</location>
        <topology evidence="9">Multi-pass membrane protein</topology>
    </subcellularLocation>
    <subcellularLocation>
        <location evidence="1">Membrane</location>
        <topology evidence="1">Multi-pass membrane protein</topology>
    </subcellularLocation>
</comment>
<dbReference type="SUPFAM" id="SSF81452">
    <property type="entry name" value="Cytochrome c oxidase subunit III-like"/>
    <property type="match status" value="1"/>
</dbReference>
<keyword evidence="4 9" id="KW-0812">Transmembrane</keyword>
<feature type="transmembrane region" description="Helical" evidence="10">
    <location>
        <begin position="132"/>
        <end position="157"/>
    </location>
</feature>
<proteinExistence type="inferred from homology"/>
<comment type="similarity">
    <text evidence="2 9">Belongs to the cytochrome c oxidase subunit 3 family.</text>
</comment>
<protein>
    <recommendedName>
        <fullName evidence="3">Probable cytochrome c oxidase subunit 3</fullName>
    </recommendedName>
    <alternativeName>
        <fullName evidence="7">Cytochrome aa3 subunit 3</fullName>
    </alternativeName>
</protein>
<feature type="transmembrane region" description="Helical" evidence="10">
    <location>
        <begin position="95"/>
        <end position="112"/>
    </location>
</feature>
<feature type="domain" description="Heme-copper oxidase subunit III family profile" evidence="11">
    <location>
        <begin position="26"/>
        <end position="199"/>
    </location>
</feature>
<evidence type="ECO:0000256" key="7">
    <source>
        <dbReference type="ARBA" id="ARBA00031400"/>
    </source>
</evidence>
<dbReference type="GO" id="GO:0004129">
    <property type="term" value="F:cytochrome-c oxidase activity"/>
    <property type="evidence" value="ECO:0007669"/>
    <property type="project" value="UniProtKB-EC"/>
</dbReference>
<keyword evidence="6 10" id="KW-0472">Membrane</keyword>
<dbReference type="PANTHER" id="PTHR11403:SF6">
    <property type="entry name" value="NITRIC OXIDE REDUCTASE SUBUNIT E"/>
    <property type="match status" value="1"/>
</dbReference>
<dbReference type="GO" id="GO:0019646">
    <property type="term" value="P:aerobic electron transport chain"/>
    <property type="evidence" value="ECO:0007669"/>
    <property type="project" value="InterPro"/>
</dbReference>
<dbReference type="Proteomes" id="UP000464624">
    <property type="component" value="Chromosome"/>
</dbReference>
<sequence length="199" mass="21717">MTAAPTAGMRQHKVSPPRIPGEPDAWVFIIGEMIIFTALFGLIGYNRGKNPGLFAAGQRELAQGLGLTNTIVLLTGSILVVLATQAVADRRFDTASPLIASVIGCGLTFASVKAIEYWSLFHDGITIHTNRFWMLFFVITGAHLVHVAVASAGLVLLRSRVRLGLPGPREPALFESGACYWHMVDLIWLILFPLFYLVN</sequence>
<evidence type="ECO:0000259" key="11">
    <source>
        <dbReference type="PROSITE" id="PS50253"/>
    </source>
</evidence>
<dbReference type="RefSeq" id="WP_161552047.1">
    <property type="nucleotide sequence ID" value="NZ_AP022314.1"/>
</dbReference>
<feature type="transmembrane region" description="Helical" evidence="10">
    <location>
        <begin position="65"/>
        <end position="83"/>
    </location>
</feature>
<accession>A0AAD1LZX3</accession>
<dbReference type="PROSITE" id="PS50253">
    <property type="entry name" value="COX3"/>
    <property type="match status" value="1"/>
</dbReference>
<evidence type="ECO:0000256" key="2">
    <source>
        <dbReference type="ARBA" id="ARBA00010581"/>
    </source>
</evidence>